<dbReference type="EMBL" id="CP120863">
    <property type="protein sequence ID" value="WFE88844.1"/>
    <property type="molecule type" value="Genomic_DNA"/>
</dbReference>
<name>A0ABY8F0H0_9HYPH</name>
<reference evidence="1 2" key="1">
    <citation type="submission" date="2023-03" db="EMBL/GenBank/DDBJ databases">
        <title>Roseibium porphyridii sp. nov. and Roseibium rhodosorbium sp. nov. isolated from marine algae, Porphyridium cruentum and Rhodosorus marinus, respectively.</title>
        <authorList>
            <person name="Lee M.W."/>
            <person name="Choi B.J."/>
            <person name="Lee J.K."/>
            <person name="Choi D.G."/>
            <person name="Baek J.H."/>
            <person name="Bayburt H."/>
            <person name="Kim J.M."/>
            <person name="Han D.M."/>
            <person name="Kim K.H."/>
            <person name="Jeon C.O."/>
        </authorList>
    </citation>
    <scope>NUCLEOTIDE SEQUENCE [LARGE SCALE GENOMIC DNA]</scope>
    <source>
        <strain evidence="1 2">KMA01</strain>
    </source>
</reference>
<proteinExistence type="predicted"/>
<protein>
    <submittedName>
        <fullName evidence="1">DUF3179 domain-containing protein</fullName>
    </submittedName>
</protein>
<keyword evidence="2" id="KW-1185">Reference proteome</keyword>
<accession>A0ABY8F0H0</accession>
<evidence type="ECO:0000313" key="1">
    <source>
        <dbReference type="EMBL" id="WFE88844.1"/>
    </source>
</evidence>
<dbReference type="Pfam" id="PF11376">
    <property type="entry name" value="DUF3179"/>
    <property type="match status" value="1"/>
</dbReference>
<dbReference type="InterPro" id="IPR021516">
    <property type="entry name" value="DUF3179"/>
</dbReference>
<sequence length="367" mass="40568">MTVIPFPLKNIGRWRGTNLRLGDTTMWPFGTTGATLLRSMTLVSLLALTFVSSGHASPERWQRGGFTTDFSKSTVDFKDIFSGGPPKDGIPSIDEPRFESASSITWLDGREPVIRLEHGDVVKAYPLQILIWHEIVNDRIGDLPVAVTYCPLCNSSIVFDRRLDGELLDFGTTGLLRNSDLVMYDRQSETWWQQFTGEGIVGTHAGRELKMIPSRVVAFADFKEAHPNAEVLARPVPARRNYGHNPYLGYDSRSAPYPLYKGDLPDNINPMARVVILHDGDTLFAATLEHIRQNGTLEFADNVSLRWTGEVSSILDKGKTDAGRAVGSVEAVKTSGADEVPLVHDVTFAFVVHAFHPQLPILGIKSP</sequence>
<gene>
    <name evidence="1" type="ORF">K1718_22195</name>
</gene>
<dbReference type="Proteomes" id="UP001209803">
    <property type="component" value="Chromosome"/>
</dbReference>
<organism evidence="1 2">
    <name type="scientific">Roseibium porphyridii</name>
    <dbReference type="NCBI Taxonomy" id="2866279"/>
    <lineage>
        <taxon>Bacteria</taxon>
        <taxon>Pseudomonadati</taxon>
        <taxon>Pseudomonadota</taxon>
        <taxon>Alphaproteobacteria</taxon>
        <taxon>Hyphomicrobiales</taxon>
        <taxon>Stappiaceae</taxon>
        <taxon>Roseibium</taxon>
    </lineage>
</organism>
<dbReference type="RefSeq" id="WP_265680817.1">
    <property type="nucleotide sequence ID" value="NZ_CP120863.1"/>
</dbReference>
<evidence type="ECO:0000313" key="2">
    <source>
        <dbReference type="Proteomes" id="UP001209803"/>
    </source>
</evidence>